<keyword evidence="2" id="KW-1185">Reference proteome</keyword>
<name>A0ABP7X741_9FLAO</name>
<dbReference type="RefSeq" id="WP_344923710.1">
    <property type="nucleotide sequence ID" value="NZ_BAABCW010000001.1"/>
</dbReference>
<protein>
    <submittedName>
        <fullName evidence="1">Uncharacterized protein</fullName>
    </submittedName>
</protein>
<reference evidence="2" key="1">
    <citation type="journal article" date="2019" name="Int. J. Syst. Evol. Microbiol.">
        <title>The Global Catalogue of Microorganisms (GCM) 10K type strain sequencing project: providing services to taxonomists for standard genome sequencing and annotation.</title>
        <authorList>
            <consortium name="The Broad Institute Genomics Platform"/>
            <consortium name="The Broad Institute Genome Sequencing Center for Infectious Disease"/>
            <person name="Wu L."/>
            <person name="Ma J."/>
        </authorList>
    </citation>
    <scope>NUCLEOTIDE SEQUENCE [LARGE SCALE GENOMIC DNA]</scope>
    <source>
        <strain evidence="2">JCM 17106</strain>
    </source>
</reference>
<gene>
    <name evidence="1" type="ORF">GCM10022393_00580</name>
</gene>
<dbReference type="EMBL" id="BAABCW010000001">
    <property type="protein sequence ID" value="GAA4106238.1"/>
    <property type="molecule type" value="Genomic_DNA"/>
</dbReference>
<accession>A0ABP7X741</accession>
<organism evidence="1 2">
    <name type="scientific">Aquimarina addita</name>
    <dbReference type="NCBI Taxonomy" id="870485"/>
    <lineage>
        <taxon>Bacteria</taxon>
        <taxon>Pseudomonadati</taxon>
        <taxon>Bacteroidota</taxon>
        <taxon>Flavobacteriia</taxon>
        <taxon>Flavobacteriales</taxon>
        <taxon>Flavobacteriaceae</taxon>
        <taxon>Aquimarina</taxon>
    </lineage>
</organism>
<comment type="caution">
    <text evidence="1">The sequence shown here is derived from an EMBL/GenBank/DDBJ whole genome shotgun (WGS) entry which is preliminary data.</text>
</comment>
<proteinExistence type="predicted"/>
<dbReference type="Proteomes" id="UP001500459">
    <property type="component" value="Unassembled WGS sequence"/>
</dbReference>
<sequence length="704" mass="80389">MPSEHCDCNFYVEYTETTINLQGLSNALRAARLRELEDIFEKEIEDRLNEDYDNFDDAALGLFNETYSEFRSKIGIKTVRNNYISNYREIRNRLSTVFPEAQVLNIRKNELSSSSSKLGYLKLDDDTYLRDLTSTSQVNDKLNIVNDKLDDLNDSYAFPHKIITGLSILEKDDSSLREAIAQSYLNHFDSHGNFEDKIRLMQAYLIERGRVGPTLGVYDPPILNTDGSTQAYNEALAVGSNESYSPDYTDKEAIELFAINSLGETTANYLNVNINLKDEVLSYIGSTTYDKPEMNCTYFLFDTYFSGEQFNTIPSFYDPDGINFKQNAFNPNLAVSFKLTPNALDEGFEGFGNVLYEFFKNPNVRKDYKGKIISDIFFRNNINRSPSITDEQIGTLFEFTRTESRDRMYIKFANNIGSSLYPNGIAIGNILLGNEDFELAMLMAQGNQELNDFLDANNYSEDSVLFAKEAVEVLNNGGEVDFFSRVIKDLSFSSSKANCVYEKLESRSDSFKNIINNFKSPDPVSLDLLFTVSPIPNDAFGNEINGQTYVPNQNGVIKITLNETNLDERTELGLARTIIHEAIHADMHRHLIAILNNGITFDNLTSTQLNELTESNRFPELFDAINLYGLNYYQHELMTQRYLGVIAEALKDYDNASRSDGFYIDIAWEGLQRTTKFRELDSDEQSRLQNEWKKFMITDKKNCD</sequence>
<evidence type="ECO:0000313" key="1">
    <source>
        <dbReference type="EMBL" id="GAA4106238.1"/>
    </source>
</evidence>
<evidence type="ECO:0000313" key="2">
    <source>
        <dbReference type="Proteomes" id="UP001500459"/>
    </source>
</evidence>